<accession>A0A4C1XZC3</accession>
<sequence length="93" mass="10005">MRRFYEKDSKTNKTTGIGPRTSVSKALGVIEGGPDAAAERPRIRRAGRRSREGARPPPPLRPAAPGAASAGDDRLKGIFSFEKKRAASPWGPH</sequence>
<protein>
    <submittedName>
        <fullName evidence="2">Uncharacterized protein</fullName>
    </submittedName>
</protein>
<name>A0A4C1XZC3_EUMVA</name>
<feature type="compositionally biased region" description="Basic and acidic residues" evidence="1">
    <location>
        <begin position="71"/>
        <end position="85"/>
    </location>
</feature>
<keyword evidence="3" id="KW-1185">Reference proteome</keyword>
<evidence type="ECO:0000313" key="3">
    <source>
        <dbReference type="Proteomes" id="UP000299102"/>
    </source>
</evidence>
<evidence type="ECO:0000313" key="2">
    <source>
        <dbReference type="EMBL" id="GBP68054.1"/>
    </source>
</evidence>
<proteinExistence type="predicted"/>
<evidence type="ECO:0000256" key="1">
    <source>
        <dbReference type="SAM" id="MobiDB-lite"/>
    </source>
</evidence>
<feature type="region of interest" description="Disordered" evidence="1">
    <location>
        <begin position="1"/>
        <end position="93"/>
    </location>
</feature>
<comment type="caution">
    <text evidence="2">The sequence shown here is derived from an EMBL/GenBank/DDBJ whole genome shotgun (WGS) entry which is preliminary data.</text>
</comment>
<organism evidence="2 3">
    <name type="scientific">Eumeta variegata</name>
    <name type="common">Bagworm moth</name>
    <name type="synonym">Eumeta japonica</name>
    <dbReference type="NCBI Taxonomy" id="151549"/>
    <lineage>
        <taxon>Eukaryota</taxon>
        <taxon>Metazoa</taxon>
        <taxon>Ecdysozoa</taxon>
        <taxon>Arthropoda</taxon>
        <taxon>Hexapoda</taxon>
        <taxon>Insecta</taxon>
        <taxon>Pterygota</taxon>
        <taxon>Neoptera</taxon>
        <taxon>Endopterygota</taxon>
        <taxon>Lepidoptera</taxon>
        <taxon>Glossata</taxon>
        <taxon>Ditrysia</taxon>
        <taxon>Tineoidea</taxon>
        <taxon>Psychidae</taxon>
        <taxon>Oiketicinae</taxon>
        <taxon>Eumeta</taxon>
    </lineage>
</organism>
<dbReference type="Proteomes" id="UP000299102">
    <property type="component" value="Unassembled WGS sequence"/>
</dbReference>
<feature type="compositionally biased region" description="Basic and acidic residues" evidence="1">
    <location>
        <begin position="1"/>
        <end position="11"/>
    </location>
</feature>
<dbReference type="EMBL" id="BGZK01000999">
    <property type="protein sequence ID" value="GBP68054.1"/>
    <property type="molecule type" value="Genomic_DNA"/>
</dbReference>
<reference evidence="2 3" key="1">
    <citation type="journal article" date="2019" name="Commun. Biol.">
        <title>The bagworm genome reveals a unique fibroin gene that provides high tensile strength.</title>
        <authorList>
            <person name="Kono N."/>
            <person name="Nakamura H."/>
            <person name="Ohtoshi R."/>
            <person name="Tomita M."/>
            <person name="Numata K."/>
            <person name="Arakawa K."/>
        </authorList>
    </citation>
    <scope>NUCLEOTIDE SEQUENCE [LARGE SCALE GENOMIC DNA]</scope>
</reference>
<gene>
    <name evidence="2" type="ORF">EVAR_104014_1</name>
</gene>
<dbReference type="AlphaFoldDB" id="A0A4C1XZC3"/>